<evidence type="ECO:0000313" key="6">
    <source>
        <dbReference type="Proteomes" id="UP000238479"/>
    </source>
</evidence>
<dbReference type="Proteomes" id="UP000238479">
    <property type="component" value="Chromosome 2"/>
</dbReference>
<evidence type="ECO:0000259" key="4">
    <source>
        <dbReference type="Pfam" id="PF16900"/>
    </source>
</evidence>
<reference evidence="5 6" key="1">
    <citation type="journal article" date="2018" name="Nat. Genet.">
        <title>The Rosa genome provides new insights in the design of modern roses.</title>
        <authorList>
            <person name="Bendahmane M."/>
        </authorList>
    </citation>
    <scope>NUCLEOTIDE SEQUENCE [LARGE SCALE GENOMIC DNA]</scope>
    <source>
        <strain evidence="6">cv. Old Blush</strain>
    </source>
</reference>
<dbReference type="InterPro" id="IPR012340">
    <property type="entry name" value="NA-bd_OB-fold"/>
</dbReference>
<dbReference type="Gramene" id="PRQ51985">
    <property type="protein sequence ID" value="PRQ51985"/>
    <property type="gene ID" value="RchiOBHm_Chr2g0150581"/>
</dbReference>
<evidence type="ECO:0000256" key="2">
    <source>
        <dbReference type="SAM" id="MobiDB-lite"/>
    </source>
</evidence>
<dbReference type="OrthoDB" id="1752136at2759"/>
<dbReference type="Pfam" id="PF16900">
    <property type="entry name" value="REPA_OB_2"/>
    <property type="match status" value="1"/>
</dbReference>
<keyword evidence="6" id="KW-1185">Reference proteome</keyword>
<organism evidence="5 6">
    <name type="scientific">Rosa chinensis</name>
    <name type="common">China rose</name>
    <dbReference type="NCBI Taxonomy" id="74649"/>
    <lineage>
        <taxon>Eukaryota</taxon>
        <taxon>Viridiplantae</taxon>
        <taxon>Streptophyta</taxon>
        <taxon>Embryophyta</taxon>
        <taxon>Tracheophyta</taxon>
        <taxon>Spermatophyta</taxon>
        <taxon>Magnoliopsida</taxon>
        <taxon>eudicotyledons</taxon>
        <taxon>Gunneridae</taxon>
        <taxon>Pentapetalae</taxon>
        <taxon>rosids</taxon>
        <taxon>fabids</taxon>
        <taxon>Rosales</taxon>
        <taxon>Rosaceae</taxon>
        <taxon>Rosoideae</taxon>
        <taxon>Rosoideae incertae sedis</taxon>
        <taxon>Rosa</taxon>
    </lineage>
</organism>
<dbReference type="SUPFAM" id="SSF50249">
    <property type="entry name" value="Nucleic acid-binding proteins"/>
    <property type="match status" value="3"/>
</dbReference>
<dbReference type="Gene3D" id="2.40.50.140">
    <property type="entry name" value="Nucleic acid-binding proteins"/>
    <property type="match status" value="3"/>
</dbReference>
<dbReference type="GO" id="GO:0003677">
    <property type="term" value="F:DNA binding"/>
    <property type="evidence" value="ECO:0007669"/>
    <property type="project" value="UniProtKB-KW"/>
</dbReference>
<accession>A0A2P6RZZ0</accession>
<dbReference type="CDD" id="cd04480">
    <property type="entry name" value="RPA1_DBD_A_like"/>
    <property type="match status" value="1"/>
</dbReference>
<dbReference type="OMA" id="RTIFNPI"/>
<keyword evidence="1" id="KW-0238">DNA-binding</keyword>
<feature type="domain" description="Replication protein A OB" evidence="4">
    <location>
        <begin position="136"/>
        <end position="223"/>
    </location>
</feature>
<feature type="region of interest" description="Disordered" evidence="2">
    <location>
        <begin position="420"/>
        <end position="475"/>
    </location>
</feature>
<dbReference type="InterPro" id="IPR003871">
    <property type="entry name" value="RFA1B/D_OB_1st"/>
</dbReference>
<dbReference type="InterPro" id="IPR031657">
    <property type="entry name" value="REPA_OB_2"/>
</dbReference>
<dbReference type="STRING" id="74649.A0A2P6RZZ0"/>
<feature type="domain" description="Replication protein A 70 kDa DNA-binding subunit B/D first OB fold" evidence="3">
    <location>
        <begin position="5"/>
        <end position="106"/>
    </location>
</feature>
<feature type="compositionally biased region" description="Basic and acidic residues" evidence="2">
    <location>
        <begin position="446"/>
        <end position="475"/>
    </location>
</feature>
<evidence type="ECO:0000313" key="5">
    <source>
        <dbReference type="EMBL" id="PRQ51985.1"/>
    </source>
</evidence>
<dbReference type="EMBL" id="PDCK01000040">
    <property type="protein sequence ID" value="PRQ51985.1"/>
    <property type="molecule type" value="Genomic_DNA"/>
</dbReference>
<proteinExistence type="predicted"/>
<dbReference type="Pfam" id="PF02721">
    <property type="entry name" value="DUF223"/>
    <property type="match status" value="1"/>
</dbReference>
<evidence type="ECO:0000256" key="1">
    <source>
        <dbReference type="ARBA" id="ARBA00023125"/>
    </source>
</evidence>
<evidence type="ECO:0000259" key="3">
    <source>
        <dbReference type="Pfam" id="PF02721"/>
    </source>
</evidence>
<protein>
    <submittedName>
        <fullName evidence="5">Putative replication protein A, OB</fullName>
    </submittedName>
</protein>
<dbReference type="PANTHER" id="PTHR47165:SF4">
    <property type="entry name" value="OS03G0429900 PROTEIN"/>
    <property type="match status" value="1"/>
</dbReference>
<comment type="caution">
    <text evidence="5">The sequence shown here is derived from an EMBL/GenBank/DDBJ whole genome shotgun (WGS) entry which is preliminary data.</text>
</comment>
<sequence>MSIVNLRDVQPRQTDIKIRVRVCRLWRGKILKPVAQDNGLHCVLVDQQNDAIHASVKEGDYEEVSHRIIEGNIYEITQFHTKRSPESYKIVPHAAQIWFNNRTIFNPIENVIPPIPQHRFYLIEYNHLHNRIDDDEILTDILGRIKSIQPIEEVTIDGRPESRRHVYIQNTRKEDVRVTLWGDAARTFEAQHISQLPPPVLIVFTSLRVKEFQRKPVLNSTMSTFTFINPDIPHTAEYRKSFSQPFHAPRIFTSPTKQIIGADELEAVEKRTVKQLNLLDPETDKETTVFCRAEITKLITRNGWYYEACPMCYKQLKQTPNNSLLSCSKHGFQTAQPTFRMEVHLEDKSDSTSAILIGKPADVLFGVTCQKLVIEEGYTDQDNPPEQIFKSIGQFKIWEIILNDRDDLKIKAVYPDIQPSPEKMVTNVTPEHQPPSKRALQLPKESTQKELFKLESNKKQKSTQEEGRSAHAKQD</sequence>
<gene>
    <name evidence="5" type="ORF">RchiOBHm_Chr2g0150581</name>
</gene>
<dbReference type="AlphaFoldDB" id="A0A2P6RZZ0"/>
<dbReference type="PANTHER" id="PTHR47165">
    <property type="entry name" value="OS03G0429900 PROTEIN"/>
    <property type="match status" value="1"/>
</dbReference>
<name>A0A2P6RZZ0_ROSCH</name>